<dbReference type="PANTHER" id="PTHR12126:SF11">
    <property type="entry name" value="NADH DEHYDROGENASE [UBIQUINONE] 1 ALPHA SUBCOMPLEX SUBUNIT 9, MITOCHONDRIAL"/>
    <property type="match status" value="1"/>
</dbReference>
<dbReference type="InterPro" id="IPR036291">
    <property type="entry name" value="NAD(P)-bd_dom_sf"/>
</dbReference>
<dbReference type="Pfam" id="PF13460">
    <property type="entry name" value="NAD_binding_10"/>
    <property type="match status" value="1"/>
</dbReference>
<dbReference type="RefSeq" id="WP_041048490.1">
    <property type="nucleotide sequence ID" value="NZ_JXAK01000026.1"/>
</dbReference>
<dbReference type="InterPro" id="IPR051207">
    <property type="entry name" value="ComplexI_NDUFA9_subunit"/>
</dbReference>
<evidence type="ECO:0000259" key="1">
    <source>
        <dbReference type="Pfam" id="PF13460"/>
    </source>
</evidence>
<organism evidence="2 3">
    <name type="scientific">Gordoniibacillus kamchatkensis</name>
    <dbReference type="NCBI Taxonomy" id="1590651"/>
    <lineage>
        <taxon>Bacteria</taxon>
        <taxon>Bacillati</taxon>
        <taxon>Bacillota</taxon>
        <taxon>Bacilli</taxon>
        <taxon>Bacillales</taxon>
        <taxon>Paenibacillaceae</taxon>
        <taxon>Gordoniibacillus</taxon>
    </lineage>
</organism>
<evidence type="ECO:0000313" key="3">
    <source>
        <dbReference type="Proteomes" id="UP000031967"/>
    </source>
</evidence>
<reference evidence="2 3" key="1">
    <citation type="submission" date="2014-12" db="EMBL/GenBank/DDBJ databases">
        <title>Draft genome sequence of Paenibacillus kamchatkensis strain B-2647.</title>
        <authorList>
            <person name="Karlyshev A.V."/>
            <person name="Kudryashova E.B."/>
        </authorList>
    </citation>
    <scope>NUCLEOTIDE SEQUENCE [LARGE SCALE GENOMIC DNA]</scope>
    <source>
        <strain evidence="2 3">VKM B-2647</strain>
    </source>
</reference>
<feature type="domain" description="NAD(P)-binding" evidence="1">
    <location>
        <begin position="6"/>
        <end position="184"/>
    </location>
</feature>
<proteinExistence type="predicted"/>
<name>A0ABR5AGK1_9BACL</name>
<gene>
    <name evidence="2" type="ORF">SD70_15745</name>
</gene>
<accession>A0ABR5AGK1</accession>
<dbReference type="PANTHER" id="PTHR12126">
    <property type="entry name" value="NADH-UBIQUINONE OXIDOREDUCTASE 39 KDA SUBUNIT-RELATED"/>
    <property type="match status" value="1"/>
</dbReference>
<comment type="caution">
    <text evidence="2">The sequence shown here is derived from an EMBL/GenBank/DDBJ whole genome shotgun (WGS) entry which is preliminary data.</text>
</comment>
<sequence length="292" mass="32603">MILVTGATGFTGTHLMERLVKRDIEIRCFVRETSDVHLLDSKRVNLAYGSFENPASFRKALQGVDTLINIASLGFGHAPQIVEEAQRAGVKRAIFVSTTALFTTLEAKTKAVRLAAEKTVQESKLNYTIIRPTMIYGTERDRNMCRLVKTLHKFPLIPIAGNGESLQQPIHVEDLADAILKAVHTDRTIRKSYNVSGQHPVTYNQIVDQTSKALNKAVKKVYVPLNTAIPLISLYNKFSKNPKIKVEQILRLNENKAFDHSEASEDFNFVSRSFAEGIGQEVQRLRGLGIIA</sequence>
<evidence type="ECO:0000313" key="2">
    <source>
        <dbReference type="EMBL" id="KIL40127.1"/>
    </source>
</evidence>
<dbReference type="EMBL" id="JXAK01000026">
    <property type="protein sequence ID" value="KIL40127.1"/>
    <property type="molecule type" value="Genomic_DNA"/>
</dbReference>
<dbReference type="InterPro" id="IPR016040">
    <property type="entry name" value="NAD(P)-bd_dom"/>
</dbReference>
<keyword evidence="3" id="KW-1185">Reference proteome</keyword>
<dbReference type="Gene3D" id="3.40.50.720">
    <property type="entry name" value="NAD(P)-binding Rossmann-like Domain"/>
    <property type="match status" value="1"/>
</dbReference>
<dbReference type="Proteomes" id="UP000031967">
    <property type="component" value="Unassembled WGS sequence"/>
</dbReference>
<protein>
    <submittedName>
        <fullName evidence="2">3-beta hydroxysteroid dehydrogenase</fullName>
    </submittedName>
</protein>
<dbReference type="SUPFAM" id="SSF51735">
    <property type="entry name" value="NAD(P)-binding Rossmann-fold domains"/>
    <property type="match status" value="1"/>
</dbReference>